<reference evidence="2 3" key="1">
    <citation type="submission" date="2017-11" db="EMBL/GenBank/DDBJ databases">
        <title>Genomic Encyclopedia of Type Strains, Phase III (KMG-III): the genomes of soil and plant-associated and newly described type strains.</title>
        <authorList>
            <person name="Whitman W."/>
        </authorList>
    </citation>
    <scope>NUCLEOTIDE SEQUENCE [LARGE SCALE GENOMIC DNA]</scope>
    <source>
        <strain evidence="2 3">CGMCC 1.12274</strain>
    </source>
</reference>
<evidence type="ECO:0000313" key="2">
    <source>
        <dbReference type="EMBL" id="PKB25469.1"/>
    </source>
</evidence>
<feature type="transmembrane region" description="Helical" evidence="1">
    <location>
        <begin position="69"/>
        <end position="87"/>
    </location>
</feature>
<evidence type="ECO:0008006" key="4">
    <source>
        <dbReference type="Google" id="ProtNLM"/>
    </source>
</evidence>
<feature type="transmembrane region" description="Helical" evidence="1">
    <location>
        <begin position="93"/>
        <end position="112"/>
    </location>
</feature>
<feature type="transmembrane region" description="Helical" evidence="1">
    <location>
        <begin position="143"/>
        <end position="161"/>
    </location>
</feature>
<evidence type="ECO:0000256" key="1">
    <source>
        <dbReference type="SAM" id="Phobius"/>
    </source>
</evidence>
<feature type="transmembrane region" description="Helical" evidence="1">
    <location>
        <begin position="119"/>
        <end position="137"/>
    </location>
</feature>
<gene>
    <name evidence="2" type="ORF">B0I00_0669</name>
</gene>
<keyword evidence="1" id="KW-0812">Transmembrane</keyword>
<proteinExistence type="predicted"/>
<dbReference type="AlphaFoldDB" id="A0A2N0I2P4"/>
<name>A0A2N0I2P4_9SPHN</name>
<protein>
    <recommendedName>
        <fullName evidence="4">DUF1097 domain-containing protein</fullName>
    </recommendedName>
</protein>
<dbReference type="OrthoDB" id="7511110at2"/>
<keyword evidence="1" id="KW-0472">Membrane</keyword>
<sequence length="177" mass="18729">MTTDSTTISAEAAPPPGPAIGFGILIVVLIGLIVWTVLMTRFVTPLSLFGGYLMLWYWANIEQLAIRRLPAALVGAMTGIALAWILVYAPAHYGTAGLIIGLLALIVALYLDILKAVPFAINAATMLYVTVAAAPLIQLKVDWIELILATIGGGLFFAGFVESIKWLAGKVFGTPAS</sequence>
<dbReference type="RefSeq" id="WP_100865906.1">
    <property type="nucleotide sequence ID" value="NZ_PHUF01000002.1"/>
</dbReference>
<dbReference type="EMBL" id="PHUF01000002">
    <property type="protein sequence ID" value="PKB25469.1"/>
    <property type="molecule type" value="Genomic_DNA"/>
</dbReference>
<comment type="caution">
    <text evidence="2">The sequence shown here is derived from an EMBL/GenBank/DDBJ whole genome shotgun (WGS) entry which is preliminary data.</text>
</comment>
<dbReference type="Proteomes" id="UP000232587">
    <property type="component" value="Unassembled WGS sequence"/>
</dbReference>
<feature type="transmembrane region" description="Helical" evidence="1">
    <location>
        <begin position="24"/>
        <end position="57"/>
    </location>
</feature>
<accession>A0A2N0I2P4</accession>
<keyword evidence="3" id="KW-1185">Reference proteome</keyword>
<evidence type="ECO:0000313" key="3">
    <source>
        <dbReference type="Proteomes" id="UP000232587"/>
    </source>
</evidence>
<organism evidence="2 3">
    <name type="scientific">Novosphingobium kunmingense</name>
    <dbReference type="NCBI Taxonomy" id="1211806"/>
    <lineage>
        <taxon>Bacteria</taxon>
        <taxon>Pseudomonadati</taxon>
        <taxon>Pseudomonadota</taxon>
        <taxon>Alphaproteobacteria</taxon>
        <taxon>Sphingomonadales</taxon>
        <taxon>Sphingomonadaceae</taxon>
        <taxon>Novosphingobium</taxon>
    </lineage>
</organism>
<keyword evidence="1" id="KW-1133">Transmembrane helix</keyword>